<gene>
    <name evidence="4" type="ORF">TPC1_14693</name>
</gene>
<feature type="non-terminal residue" evidence="4">
    <location>
        <position position="1"/>
    </location>
</feature>
<dbReference type="PANTHER" id="PTHR12686">
    <property type="entry name" value="3'-5' EXORIBONUCLEASE CSL4-RELATED"/>
    <property type="match status" value="1"/>
</dbReference>
<dbReference type="Gene3D" id="2.40.50.100">
    <property type="match status" value="1"/>
</dbReference>
<comment type="subcellular location">
    <subcellularLocation>
        <location evidence="1">Nucleus</location>
        <location evidence="1">Nucleolus</location>
    </subcellularLocation>
</comment>
<evidence type="ECO:0000259" key="3">
    <source>
        <dbReference type="Pfam" id="PF14382"/>
    </source>
</evidence>
<evidence type="ECO:0000256" key="1">
    <source>
        <dbReference type="ARBA" id="ARBA00004604"/>
    </source>
</evidence>
<name>A0A146KBQ2_9EUKA</name>
<sequence length="130" mass="14759">PGQLISDKDYFAGDYTYEYDGKIYSSALGFKHIDEVKKIISVIPQKINNAPKTGDFCLARVQYIQRNLLEMQILQIQKVVLQIPQNGIIRIQDRNNQKYSLGDYVLCRILTVSETAYLLSTKAEGLGIVD</sequence>
<evidence type="ECO:0000313" key="4">
    <source>
        <dbReference type="EMBL" id="JAP93135.1"/>
    </source>
</evidence>
<dbReference type="SUPFAM" id="SSF110324">
    <property type="entry name" value="Ribosomal L27 protein-like"/>
    <property type="match status" value="1"/>
</dbReference>
<feature type="non-terminal residue" evidence="4">
    <location>
        <position position="130"/>
    </location>
</feature>
<proteinExistence type="predicted"/>
<feature type="domain" description="Exosome complex component N-terminal" evidence="3">
    <location>
        <begin position="1"/>
        <end position="34"/>
    </location>
</feature>
<dbReference type="SUPFAM" id="SSF50249">
    <property type="entry name" value="Nucleic acid-binding proteins"/>
    <property type="match status" value="1"/>
</dbReference>
<dbReference type="EMBL" id="GDID01003471">
    <property type="protein sequence ID" value="JAP93135.1"/>
    <property type="molecule type" value="Transcribed_RNA"/>
</dbReference>
<dbReference type="GO" id="GO:0005730">
    <property type="term" value="C:nucleolus"/>
    <property type="evidence" value="ECO:0007669"/>
    <property type="project" value="UniProtKB-SubCell"/>
</dbReference>
<dbReference type="PANTHER" id="PTHR12686:SF8">
    <property type="entry name" value="EXOSOME COMPLEX COMPONENT CSL4"/>
    <property type="match status" value="1"/>
</dbReference>
<dbReference type="Gene3D" id="2.40.50.140">
    <property type="entry name" value="Nucleic acid-binding proteins"/>
    <property type="match status" value="1"/>
</dbReference>
<dbReference type="GO" id="GO:0006396">
    <property type="term" value="P:RNA processing"/>
    <property type="evidence" value="ECO:0007669"/>
    <property type="project" value="InterPro"/>
</dbReference>
<protein>
    <recommendedName>
        <fullName evidence="3">Exosome complex component N-terminal domain-containing protein</fullName>
    </recommendedName>
</protein>
<evidence type="ECO:0000256" key="2">
    <source>
        <dbReference type="ARBA" id="ARBA00022835"/>
    </source>
</evidence>
<keyword evidence="2" id="KW-0271">Exosome</keyword>
<accession>A0A146KBQ2</accession>
<dbReference type="AlphaFoldDB" id="A0A146KBQ2"/>
<reference evidence="4" key="1">
    <citation type="submission" date="2015-07" db="EMBL/GenBank/DDBJ databases">
        <title>Adaptation to a free-living lifestyle via gene acquisitions in the diplomonad Trepomonas sp. PC1.</title>
        <authorList>
            <person name="Xu F."/>
            <person name="Jerlstrom-Hultqvist J."/>
            <person name="Kolisko M."/>
            <person name="Simpson A.G.B."/>
            <person name="Roger A.J."/>
            <person name="Svard S.G."/>
            <person name="Andersson J.O."/>
        </authorList>
    </citation>
    <scope>NUCLEOTIDE SEQUENCE</scope>
    <source>
        <strain evidence="4">PC1</strain>
    </source>
</reference>
<dbReference type="GO" id="GO:0000178">
    <property type="term" value="C:exosome (RNase complex)"/>
    <property type="evidence" value="ECO:0007669"/>
    <property type="project" value="UniProtKB-KW"/>
</dbReference>
<dbReference type="Pfam" id="PF14382">
    <property type="entry name" value="ECR1_N"/>
    <property type="match status" value="1"/>
</dbReference>
<dbReference type="InterPro" id="IPR025721">
    <property type="entry name" value="Exosome_cplx_N_dom"/>
</dbReference>
<dbReference type="InterPro" id="IPR012340">
    <property type="entry name" value="NA-bd_OB-fold"/>
</dbReference>
<organism evidence="4">
    <name type="scientific">Trepomonas sp. PC1</name>
    <dbReference type="NCBI Taxonomy" id="1076344"/>
    <lineage>
        <taxon>Eukaryota</taxon>
        <taxon>Metamonada</taxon>
        <taxon>Diplomonadida</taxon>
        <taxon>Hexamitidae</taxon>
        <taxon>Hexamitinae</taxon>
        <taxon>Trepomonas</taxon>
    </lineage>
</organism>
<dbReference type="InterPro" id="IPR039771">
    <property type="entry name" value="Csl4"/>
</dbReference>